<dbReference type="Proteomes" id="UP001165082">
    <property type="component" value="Unassembled WGS sequence"/>
</dbReference>
<protein>
    <submittedName>
        <fullName evidence="1">Uncharacterized protein</fullName>
    </submittedName>
</protein>
<sequence length="272" mass="29341">MLGFQISNPLSSSSSRDLSKVRDYKPIRTLFTPTKIIQGFLNATVAASAPAILDDIQSYQARMTNLQQLLDNNVITLSQYNDMASMELESSIPDFDKVWNPSVKAAALQIWLKNMLANLLQKSLDRHLLLAYPSSRSVAKLVKDPISSALRKAGRGLTLRNGLWYKMLKTGIRSGLTANLSFLAVDCLWMFREEAQLYYGPLQKKGGVPRALGRCLKKALMKALAKAVQLGFSAAAGGAVVGITGNKVAGNMGYAMGDATGGVVAGILGIMV</sequence>
<keyword evidence="2" id="KW-1185">Reference proteome</keyword>
<evidence type="ECO:0000313" key="1">
    <source>
        <dbReference type="EMBL" id="GMH74731.1"/>
    </source>
</evidence>
<evidence type="ECO:0000313" key="2">
    <source>
        <dbReference type="Proteomes" id="UP001165082"/>
    </source>
</evidence>
<dbReference type="AlphaFoldDB" id="A0A9W7AQB7"/>
<accession>A0A9W7AQB7</accession>
<gene>
    <name evidence="1" type="ORF">TrRE_jg3291</name>
</gene>
<proteinExistence type="predicted"/>
<organism evidence="1 2">
    <name type="scientific">Triparma retinervis</name>
    <dbReference type="NCBI Taxonomy" id="2557542"/>
    <lineage>
        <taxon>Eukaryota</taxon>
        <taxon>Sar</taxon>
        <taxon>Stramenopiles</taxon>
        <taxon>Ochrophyta</taxon>
        <taxon>Bolidophyceae</taxon>
        <taxon>Parmales</taxon>
        <taxon>Triparmaceae</taxon>
        <taxon>Triparma</taxon>
    </lineage>
</organism>
<reference evidence="1" key="1">
    <citation type="submission" date="2022-07" db="EMBL/GenBank/DDBJ databases">
        <title>Genome analysis of Parmales, a sister group of diatoms, reveals the evolutionary specialization of diatoms from phago-mixotrophs to photoautotrophs.</title>
        <authorList>
            <person name="Ban H."/>
            <person name="Sato S."/>
            <person name="Yoshikawa S."/>
            <person name="Kazumasa Y."/>
            <person name="Nakamura Y."/>
            <person name="Ichinomiya M."/>
            <person name="Saitoh K."/>
            <person name="Sato N."/>
            <person name="Blanc-Mathieu R."/>
            <person name="Endo H."/>
            <person name="Kuwata A."/>
            <person name="Ogata H."/>
        </authorList>
    </citation>
    <scope>NUCLEOTIDE SEQUENCE</scope>
</reference>
<dbReference type="EMBL" id="BRXZ01001590">
    <property type="protein sequence ID" value="GMH74731.1"/>
    <property type="molecule type" value="Genomic_DNA"/>
</dbReference>
<comment type="caution">
    <text evidence="1">The sequence shown here is derived from an EMBL/GenBank/DDBJ whole genome shotgun (WGS) entry which is preliminary data.</text>
</comment>
<dbReference type="OrthoDB" id="10436078at2759"/>
<name>A0A9W7AQB7_9STRA</name>